<proteinExistence type="predicted"/>
<dbReference type="SUPFAM" id="SSF51261">
    <property type="entry name" value="Duplicated hybrid motif"/>
    <property type="match status" value="1"/>
</dbReference>
<reference evidence="4" key="1">
    <citation type="journal article" date="2021" name="PeerJ">
        <title>Extensive microbial diversity within the chicken gut microbiome revealed by metagenomics and culture.</title>
        <authorList>
            <person name="Gilroy R."/>
            <person name="Ravi A."/>
            <person name="Getino M."/>
            <person name="Pursley I."/>
            <person name="Horton D.L."/>
            <person name="Alikhan N.F."/>
            <person name="Baker D."/>
            <person name="Gharbi K."/>
            <person name="Hall N."/>
            <person name="Watson M."/>
            <person name="Adriaenssens E.M."/>
            <person name="Foster-Nyarko E."/>
            <person name="Jarju S."/>
            <person name="Secka A."/>
            <person name="Antonio M."/>
            <person name="Oren A."/>
            <person name="Chaudhuri R.R."/>
            <person name="La Ragione R."/>
            <person name="Hildebrand F."/>
            <person name="Pallen M.J."/>
        </authorList>
    </citation>
    <scope>NUCLEOTIDE SEQUENCE</scope>
    <source>
        <strain evidence="4">CHK185-1770</strain>
    </source>
</reference>
<dbReference type="Pfam" id="PF01551">
    <property type="entry name" value="Peptidase_M23"/>
    <property type="match status" value="1"/>
</dbReference>
<dbReference type="Gene3D" id="2.70.70.10">
    <property type="entry name" value="Glucose Permease (Domain IIA)"/>
    <property type="match status" value="1"/>
</dbReference>
<dbReference type="EMBL" id="DWXG01000027">
    <property type="protein sequence ID" value="HJB97541.1"/>
    <property type="molecule type" value="Genomic_DNA"/>
</dbReference>
<evidence type="ECO:0000313" key="4">
    <source>
        <dbReference type="EMBL" id="HJB97541.1"/>
    </source>
</evidence>
<comment type="caution">
    <text evidence="4">The sequence shown here is derived from an EMBL/GenBank/DDBJ whole genome shotgun (WGS) entry which is preliminary data.</text>
</comment>
<gene>
    <name evidence="4" type="ORF">H9710_03050</name>
</gene>
<name>A0A9D2MVW0_9FIRM</name>
<keyword evidence="2" id="KW-0472">Membrane</keyword>
<feature type="domain" description="M23ase beta-sheet core" evidence="3">
    <location>
        <begin position="175"/>
        <end position="271"/>
    </location>
</feature>
<keyword evidence="2" id="KW-1133">Transmembrane helix</keyword>
<evidence type="ECO:0000259" key="3">
    <source>
        <dbReference type="Pfam" id="PF01551"/>
    </source>
</evidence>
<dbReference type="InterPro" id="IPR050570">
    <property type="entry name" value="Cell_wall_metabolism_enzyme"/>
</dbReference>
<dbReference type="CDD" id="cd12797">
    <property type="entry name" value="M23_peptidase"/>
    <property type="match status" value="1"/>
</dbReference>
<dbReference type="PANTHER" id="PTHR21666">
    <property type="entry name" value="PEPTIDASE-RELATED"/>
    <property type="match status" value="1"/>
</dbReference>
<sequence>MNQKRFTEGKAHKSGFYVALAVCLAAVGIAAWSTYDSVNSYLEPAEASSLTEQQEEEVRQGQETDAQPESSSQEEAAVSQEDRENAGVDQDDPEAPRASSAPAEETAGQVSQEPEETPSPESSPEPTQTEDQVPATAPLYEISDEMIWPLESRQASKAYSAGTPVYSETMKDWRIHTGLDVAAQNEEPVLACANGLVKETYSDSMLGNVVLIEHGDYLFSYCGVGENFLVQPGEVVSMGQQIGVVTAVPFEAAEETHLHLEVRRDGAALDPQAVLEG</sequence>
<feature type="transmembrane region" description="Helical" evidence="2">
    <location>
        <begin position="16"/>
        <end position="35"/>
    </location>
</feature>
<evidence type="ECO:0000256" key="1">
    <source>
        <dbReference type="SAM" id="MobiDB-lite"/>
    </source>
</evidence>
<dbReference type="GO" id="GO:0004222">
    <property type="term" value="F:metalloendopeptidase activity"/>
    <property type="evidence" value="ECO:0007669"/>
    <property type="project" value="TreeGrafter"/>
</dbReference>
<evidence type="ECO:0000313" key="5">
    <source>
        <dbReference type="Proteomes" id="UP000826793"/>
    </source>
</evidence>
<dbReference type="AlphaFoldDB" id="A0A9D2MVW0"/>
<feature type="compositionally biased region" description="Low complexity" evidence="1">
    <location>
        <begin position="63"/>
        <end position="79"/>
    </location>
</feature>
<dbReference type="Proteomes" id="UP000826793">
    <property type="component" value="Unassembled WGS sequence"/>
</dbReference>
<organism evidence="4 5">
    <name type="scientific">Candidatus Acutalibacter pullicola</name>
    <dbReference type="NCBI Taxonomy" id="2838417"/>
    <lineage>
        <taxon>Bacteria</taxon>
        <taxon>Bacillati</taxon>
        <taxon>Bacillota</taxon>
        <taxon>Clostridia</taxon>
        <taxon>Eubacteriales</taxon>
        <taxon>Acutalibacteraceae</taxon>
        <taxon>Acutalibacter</taxon>
    </lineage>
</organism>
<feature type="region of interest" description="Disordered" evidence="1">
    <location>
        <begin position="46"/>
        <end position="133"/>
    </location>
</feature>
<reference evidence="4" key="2">
    <citation type="submission" date="2021-04" db="EMBL/GenBank/DDBJ databases">
        <authorList>
            <person name="Gilroy R."/>
        </authorList>
    </citation>
    <scope>NUCLEOTIDE SEQUENCE</scope>
    <source>
        <strain evidence="4">CHK185-1770</strain>
    </source>
</reference>
<dbReference type="InterPro" id="IPR011055">
    <property type="entry name" value="Dup_hybrid_motif"/>
</dbReference>
<feature type="compositionally biased region" description="Low complexity" evidence="1">
    <location>
        <begin position="119"/>
        <end position="130"/>
    </location>
</feature>
<accession>A0A9D2MVW0</accession>
<keyword evidence="2" id="KW-0812">Transmembrane</keyword>
<feature type="compositionally biased region" description="Low complexity" evidence="1">
    <location>
        <begin position="96"/>
        <end position="107"/>
    </location>
</feature>
<dbReference type="InterPro" id="IPR016047">
    <property type="entry name" value="M23ase_b-sheet_dom"/>
</dbReference>
<dbReference type="PANTHER" id="PTHR21666:SF270">
    <property type="entry name" value="MUREIN HYDROLASE ACTIVATOR ENVC"/>
    <property type="match status" value="1"/>
</dbReference>
<evidence type="ECO:0000256" key="2">
    <source>
        <dbReference type="SAM" id="Phobius"/>
    </source>
</evidence>
<protein>
    <submittedName>
        <fullName evidence="4">Peptidoglycan DD-metalloendopeptidase family protein</fullName>
    </submittedName>
</protein>